<feature type="chain" id="PRO_5047126232" evidence="5">
    <location>
        <begin position="29"/>
        <end position="277"/>
    </location>
</feature>
<dbReference type="Gene3D" id="3.40.190.10">
    <property type="entry name" value="Periplasmic binding protein-like II"/>
    <property type="match status" value="2"/>
</dbReference>
<feature type="signal peptide" evidence="5">
    <location>
        <begin position="1"/>
        <end position="28"/>
    </location>
</feature>
<dbReference type="RefSeq" id="WP_128565227.1">
    <property type="nucleotide sequence ID" value="NZ_BPQH01000007.1"/>
</dbReference>
<evidence type="ECO:0000256" key="4">
    <source>
        <dbReference type="RuleBase" id="RU003744"/>
    </source>
</evidence>
<evidence type="ECO:0000259" key="6">
    <source>
        <dbReference type="SMART" id="SM00062"/>
    </source>
</evidence>
<dbReference type="Pfam" id="PF00497">
    <property type="entry name" value="SBP_bac_3"/>
    <property type="match status" value="1"/>
</dbReference>
<dbReference type="SUPFAM" id="SSF53850">
    <property type="entry name" value="Periplasmic binding protein-like II"/>
    <property type="match status" value="1"/>
</dbReference>
<dbReference type="PANTHER" id="PTHR30085">
    <property type="entry name" value="AMINO ACID ABC TRANSPORTER PERMEASE"/>
    <property type="match status" value="1"/>
</dbReference>
<organism evidence="7 8">
    <name type="scientific">Methylobacterium crusticola</name>
    <dbReference type="NCBI Taxonomy" id="1697972"/>
    <lineage>
        <taxon>Bacteria</taxon>
        <taxon>Pseudomonadati</taxon>
        <taxon>Pseudomonadota</taxon>
        <taxon>Alphaproteobacteria</taxon>
        <taxon>Hyphomicrobiales</taxon>
        <taxon>Methylobacteriaceae</taxon>
        <taxon>Methylobacterium</taxon>
    </lineage>
</organism>
<keyword evidence="2" id="KW-0813">Transport</keyword>
<gene>
    <name evidence="7" type="primary">peb1A</name>
    <name evidence="7" type="ORF">OPKNFCMD_2524</name>
</gene>
<evidence type="ECO:0000256" key="1">
    <source>
        <dbReference type="ARBA" id="ARBA00010333"/>
    </source>
</evidence>
<feature type="domain" description="Solute-binding protein family 3/N-terminal" evidence="6">
    <location>
        <begin position="39"/>
        <end position="262"/>
    </location>
</feature>
<reference evidence="7" key="2">
    <citation type="submission" date="2021-08" db="EMBL/GenBank/DDBJ databases">
        <authorList>
            <person name="Tani A."/>
            <person name="Ola A."/>
            <person name="Ogura Y."/>
            <person name="Katsura K."/>
            <person name="Hayashi T."/>
        </authorList>
    </citation>
    <scope>NUCLEOTIDE SEQUENCE</scope>
    <source>
        <strain evidence="7">KCTC 52305</strain>
    </source>
</reference>
<accession>A0ABQ4QY51</accession>
<dbReference type="PROSITE" id="PS01039">
    <property type="entry name" value="SBP_BACTERIAL_3"/>
    <property type="match status" value="1"/>
</dbReference>
<comment type="similarity">
    <text evidence="1 4">Belongs to the bacterial solute-binding protein 3 family.</text>
</comment>
<dbReference type="InterPro" id="IPR051455">
    <property type="entry name" value="Bact_solute-bind_prot3"/>
</dbReference>
<proteinExistence type="inferred from homology"/>
<dbReference type="InterPro" id="IPR006311">
    <property type="entry name" value="TAT_signal"/>
</dbReference>
<sequence>MTSLSRRTLIGALSGLIGFAASLLPASAETLDTIKSRGKLIVGVKNDYKPWGFLDSSGQIVGLEIDLAKDIAQRLGVGLELVPVVASNRMEFLQQGRIDLLIATLGDNPARRKIVGMVEPNYYAGGTNIMARKSAGLKQWAQLKDRNVCAIQGAYYNRRVAELYKPKLVVFAGISEALNALQQGSCVAFLFDNTLITSTLAAGDAKWADYEMALKTEDEQPWAVAVKLEDLTGPWSEFVRKSSTEWHKTGRLLELEKKWGIDESPFLREMNKKLSDS</sequence>
<name>A0ABQ4QY51_9HYPH</name>
<evidence type="ECO:0000313" key="8">
    <source>
        <dbReference type="Proteomes" id="UP001055167"/>
    </source>
</evidence>
<protein>
    <submittedName>
        <fullName evidence="7">Major cell-binding factor</fullName>
    </submittedName>
</protein>
<evidence type="ECO:0000256" key="3">
    <source>
        <dbReference type="ARBA" id="ARBA00022729"/>
    </source>
</evidence>
<dbReference type="Proteomes" id="UP001055167">
    <property type="component" value="Unassembled WGS sequence"/>
</dbReference>
<dbReference type="PROSITE" id="PS51318">
    <property type="entry name" value="TAT"/>
    <property type="match status" value="1"/>
</dbReference>
<dbReference type="PANTHER" id="PTHR30085:SF6">
    <property type="entry name" value="ABC TRANSPORTER GLUTAMINE-BINDING PROTEIN GLNH"/>
    <property type="match status" value="1"/>
</dbReference>
<dbReference type="CDD" id="cd13693">
    <property type="entry name" value="PBP2_polar_AA"/>
    <property type="match status" value="1"/>
</dbReference>
<keyword evidence="8" id="KW-1185">Reference proteome</keyword>
<evidence type="ECO:0000313" key="7">
    <source>
        <dbReference type="EMBL" id="GJD49790.1"/>
    </source>
</evidence>
<dbReference type="InterPro" id="IPR018313">
    <property type="entry name" value="SBP_3_CS"/>
</dbReference>
<evidence type="ECO:0000256" key="2">
    <source>
        <dbReference type="ARBA" id="ARBA00022448"/>
    </source>
</evidence>
<dbReference type="SMART" id="SM00062">
    <property type="entry name" value="PBPb"/>
    <property type="match status" value="1"/>
</dbReference>
<dbReference type="EMBL" id="BPQH01000007">
    <property type="protein sequence ID" value="GJD49790.1"/>
    <property type="molecule type" value="Genomic_DNA"/>
</dbReference>
<comment type="caution">
    <text evidence="7">The sequence shown here is derived from an EMBL/GenBank/DDBJ whole genome shotgun (WGS) entry which is preliminary data.</text>
</comment>
<keyword evidence="3 5" id="KW-0732">Signal</keyword>
<reference evidence="7" key="1">
    <citation type="journal article" date="2021" name="Front. Microbiol.">
        <title>Comprehensive Comparative Genomics and Phenotyping of Methylobacterium Species.</title>
        <authorList>
            <person name="Alessa O."/>
            <person name="Ogura Y."/>
            <person name="Fujitani Y."/>
            <person name="Takami H."/>
            <person name="Hayashi T."/>
            <person name="Sahin N."/>
            <person name="Tani A."/>
        </authorList>
    </citation>
    <scope>NUCLEOTIDE SEQUENCE</scope>
    <source>
        <strain evidence="7">KCTC 52305</strain>
    </source>
</reference>
<dbReference type="InterPro" id="IPR001638">
    <property type="entry name" value="Solute-binding_3/MltF_N"/>
</dbReference>
<evidence type="ECO:0000256" key="5">
    <source>
        <dbReference type="SAM" id="SignalP"/>
    </source>
</evidence>